<feature type="transmembrane region" description="Helical" evidence="1">
    <location>
        <begin position="18"/>
        <end position="40"/>
    </location>
</feature>
<keyword evidence="1" id="KW-0812">Transmembrane</keyword>
<evidence type="ECO:0000313" key="3">
    <source>
        <dbReference type="Proteomes" id="UP000308230"/>
    </source>
</evidence>
<dbReference type="InterPro" id="IPR021683">
    <property type="entry name" value="DUF3267"/>
</dbReference>
<dbReference type="RefSeq" id="WP_138124137.1">
    <property type="nucleotide sequence ID" value="NZ_SWLG01000004.1"/>
</dbReference>
<feature type="transmembrane region" description="Helical" evidence="1">
    <location>
        <begin position="105"/>
        <end position="125"/>
    </location>
</feature>
<dbReference type="OrthoDB" id="2360495at2"/>
<feature type="transmembrane region" description="Helical" evidence="1">
    <location>
        <begin position="131"/>
        <end position="155"/>
    </location>
</feature>
<dbReference type="Pfam" id="PF11667">
    <property type="entry name" value="DUF3267"/>
    <property type="match status" value="1"/>
</dbReference>
<keyword evidence="1" id="KW-0472">Membrane</keyword>
<organism evidence="2 3">
    <name type="scientific">Exobacillus caeni</name>
    <dbReference type="NCBI Taxonomy" id="2574798"/>
    <lineage>
        <taxon>Bacteria</taxon>
        <taxon>Bacillati</taxon>
        <taxon>Bacillota</taxon>
        <taxon>Bacilli</taxon>
        <taxon>Bacillales</taxon>
        <taxon>Guptibacillaceae</taxon>
        <taxon>Exobacillus</taxon>
    </lineage>
</organism>
<keyword evidence="1" id="KW-1133">Transmembrane helix</keyword>
<keyword evidence="3" id="KW-1185">Reference proteome</keyword>
<accession>A0A5R9FAZ7</accession>
<dbReference type="Proteomes" id="UP000308230">
    <property type="component" value="Unassembled WGS sequence"/>
</dbReference>
<gene>
    <name evidence="2" type="ORF">FCL54_05780</name>
</gene>
<reference evidence="2 3" key="1">
    <citation type="submission" date="2019-04" db="EMBL/GenBank/DDBJ databases">
        <title>Bacillus caeni sp. nov., a bacterium isolated from mangrove sediment.</title>
        <authorList>
            <person name="Huang H."/>
            <person name="Mo K."/>
            <person name="Hu Y."/>
        </authorList>
    </citation>
    <scope>NUCLEOTIDE SEQUENCE [LARGE SCALE GENOMIC DNA]</scope>
    <source>
        <strain evidence="2 3">HB172195</strain>
    </source>
</reference>
<sequence>MSCWKSIDLFKEYGVQRIFLFSFIVTMLCFISLYLFFSVLQPNTKHVIVPFFPFLGSIVLLLFVHKVLHCLPLWLSGIKTTVRIENITRKLPIVRCEIERPVSRALYLIAVLSPAISITVTASLLSALFPAYMAFFAILSSINIGLSCIDLIYAIQVLRAPRHAFVEDHSEGFHILVKQAS</sequence>
<dbReference type="EMBL" id="SWLG01000004">
    <property type="protein sequence ID" value="TLS38053.1"/>
    <property type="molecule type" value="Genomic_DNA"/>
</dbReference>
<dbReference type="AlphaFoldDB" id="A0A5R9FAZ7"/>
<proteinExistence type="predicted"/>
<protein>
    <submittedName>
        <fullName evidence="2">DUF3267 domain-containing protein</fullName>
    </submittedName>
</protein>
<name>A0A5R9FAZ7_9BACL</name>
<comment type="caution">
    <text evidence="2">The sequence shown here is derived from an EMBL/GenBank/DDBJ whole genome shotgun (WGS) entry which is preliminary data.</text>
</comment>
<evidence type="ECO:0000256" key="1">
    <source>
        <dbReference type="SAM" id="Phobius"/>
    </source>
</evidence>
<evidence type="ECO:0000313" key="2">
    <source>
        <dbReference type="EMBL" id="TLS38053.1"/>
    </source>
</evidence>